<dbReference type="SMART" id="SM00271">
    <property type="entry name" value="DnaJ"/>
    <property type="match status" value="1"/>
</dbReference>
<dbReference type="Gene3D" id="1.10.287.110">
    <property type="entry name" value="DnaJ domain"/>
    <property type="match status" value="1"/>
</dbReference>
<evidence type="ECO:0000259" key="3">
    <source>
        <dbReference type="PROSITE" id="PS50076"/>
    </source>
</evidence>
<gene>
    <name evidence="4" type="ORF">EAH_00048090</name>
</gene>
<dbReference type="EMBL" id="HG673578">
    <property type="protein sequence ID" value="CDI84075.1"/>
    <property type="molecule type" value="Genomic_DNA"/>
</dbReference>
<dbReference type="CDD" id="cd06257">
    <property type="entry name" value="DnaJ"/>
    <property type="match status" value="1"/>
</dbReference>
<feature type="compositionally biased region" description="Acidic residues" evidence="2">
    <location>
        <begin position="195"/>
        <end position="204"/>
    </location>
</feature>
<evidence type="ECO:0000256" key="1">
    <source>
        <dbReference type="SAM" id="Coils"/>
    </source>
</evidence>
<evidence type="ECO:0000256" key="2">
    <source>
        <dbReference type="SAM" id="MobiDB-lite"/>
    </source>
</evidence>
<dbReference type="Proteomes" id="UP000018050">
    <property type="component" value="Unassembled WGS sequence"/>
</dbReference>
<dbReference type="SUPFAM" id="SSF46565">
    <property type="entry name" value="Chaperone J-domain"/>
    <property type="match status" value="1"/>
</dbReference>
<dbReference type="GO" id="GO:0042407">
    <property type="term" value="P:cristae formation"/>
    <property type="evidence" value="ECO:0007669"/>
    <property type="project" value="TreeGrafter"/>
</dbReference>
<feature type="compositionally biased region" description="Basic and acidic residues" evidence="2">
    <location>
        <begin position="220"/>
        <end position="234"/>
    </location>
</feature>
<dbReference type="InterPro" id="IPR036869">
    <property type="entry name" value="J_dom_sf"/>
</dbReference>
<dbReference type="GO" id="GO:0005739">
    <property type="term" value="C:mitochondrion"/>
    <property type="evidence" value="ECO:0007669"/>
    <property type="project" value="GOC"/>
</dbReference>
<reference evidence="4" key="2">
    <citation type="submission" date="2013-10" db="EMBL/GenBank/DDBJ databases">
        <authorList>
            <person name="Aslett M."/>
        </authorList>
    </citation>
    <scope>NUCLEOTIDE SEQUENCE</scope>
    <source>
        <strain evidence="4">Houghton</strain>
    </source>
</reference>
<dbReference type="VEuPathDB" id="ToxoDB:EAH_00048090"/>
<dbReference type="PANTHER" id="PTHR44157:SF1">
    <property type="entry name" value="DNAJ HOMOLOG SUBFAMILY C MEMBER 11"/>
    <property type="match status" value="1"/>
</dbReference>
<dbReference type="GeneID" id="25272879"/>
<dbReference type="RefSeq" id="XP_013246875.1">
    <property type="nucleotide sequence ID" value="XM_013391421.1"/>
</dbReference>
<dbReference type="PROSITE" id="PS50076">
    <property type="entry name" value="DNAJ_2"/>
    <property type="match status" value="1"/>
</dbReference>
<dbReference type="InterPro" id="IPR052243">
    <property type="entry name" value="Mito_inner_membrane_organizer"/>
</dbReference>
<organism evidence="4 5">
    <name type="scientific">Eimeria acervulina</name>
    <name type="common">Coccidian parasite</name>
    <dbReference type="NCBI Taxonomy" id="5801"/>
    <lineage>
        <taxon>Eukaryota</taxon>
        <taxon>Sar</taxon>
        <taxon>Alveolata</taxon>
        <taxon>Apicomplexa</taxon>
        <taxon>Conoidasida</taxon>
        <taxon>Coccidia</taxon>
        <taxon>Eucoccidiorida</taxon>
        <taxon>Eimeriorina</taxon>
        <taxon>Eimeriidae</taxon>
        <taxon>Eimeria</taxon>
    </lineage>
</organism>
<feature type="compositionally biased region" description="Pro residues" evidence="2">
    <location>
        <begin position="50"/>
        <end position="60"/>
    </location>
</feature>
<dbReference type="OrthoDB" id="10250354at2759"/>
<dbReference type="OMA" id="EKTRNTH"/>
<protein>
    <recommendedName>
        <fullName evidence="3">J domain-containing protein</fullName>
    </recommendedName>
</protein>
<sequence length="234" mass="26250">MDSNSNEEEADLYDLLHLTRSATEADIAASYRKLARLFHPDKAAEGAPQPQGPPGGPPGGAPSTLPTAFVRLNRAYSVLKHRRLREIYDSQGMEGVEVAERLLRDEEAKTLQLAVPDSSESLQERVAAALRQQREQQQQQQQQLRMSVSIEVPVSLFFLNSFYQRRLLAVLKRHNQSYSNSSSSSRSSSSSSSSSEEEDEDYSLEEMQLQLYPSPGHQISQEEKTRNTHLSDEA</sequence>
<name>U6GV86_EIMAC</name>
<feature type="coiled-coil region" evidence="1">
    <location>
        <begin position="119"/>
        <end position="147"/>
    </location>
</feature>
<dbReference type="Pfam" id="PF00226">
    <property type="entry name" value="DnaJ"/>
    <property type="match status" value="1"/>
</dbReference>
<accession>U6GV86</accession>
<feature type="region of interest" description="Disordered" evidence="2">
    <location>
        <begin position="175"/>
        <end position="234"/>
    </location>
</feature>
<reference evidence="4" key="1">
    <citation type="submission" date="2013-10" db="EMBL/GenBank/DDBJ databases">
        <title>Genomic analysis of the causative agents of coccidiosis in chickens.</title>
        <authorList>
            <person name="Reid A.J."/>
            <person name="Blake D."/>
            <person name="Billington K."/>
            <person name="Browne H."/>
            <person name="Dunn M."/>
            <person name="Hung S."/>
            <person name="Kawahara F."/>
            <person name="Miranda-Saavedra D."/>
            <person name="Mourier T."/>
            <person name="Nagra H."/>
            <person name="Otto T.D."/>
            <person name="Rawlings N."/>
            <person name="Sanchez A."/>
            <person name="Sanders M."/>
            <person name="Subramaniam C."/>
            <person name="Tay Y."/>
            <person name="Dear P."/>
            <person name="Doerig C."/>
            <person name="Gruber A."/>
            <person name="Parkinson J."/>
            <person name="Shirley M."/>
            <person name="Wan K.L."/>
            <person name="Berriman M."/>
            <person name="Tomley F."/>
            <person name="Pain A."/>
        </authorList>
    </citation>
    <scope>NUCLEOTIDE SEQUENCE</scope>
    <source>
        <strain evidence="4">Houghton</strain>
    </source>
</reference>
<dbReference type="PANTHER" id="PTHR44157">
    <property type="entry name" value="DNAJ HOMOLOG SUBFAMILY C MEMBER 11"/>
    <property type="match status" value="1"/>
</dbReference>
<evidence type="ECO:0000313" key="4">
    <source>
        <dbReference type="EMBL" id="CDI84075.1"/>
    </source>
</evidence>
<dbReference type="AlphaFoldDB" id="U6GV86"/>
<dbReference type="PRINTS" id="PR00625">
    <property type="entry name" value="JDOMAIN"/>
</dbReference>
<feature type="region of interest" description="Disordered" evidence="2">
    <location>
        <begin position="43"/>
        <end position="66"/>
    </location>
</feature>
<feature type="domain" description="J" evidence="3">
    <location>
        <begin position="11"/>
        <end position="92"/>
    </location>
</feature>
<evidence type="ECO:0000313" key="5">
    <source>
        <dbReference type="Proteomes" id="UP000018050"/>
    </source>
</evidence>
<dbReference type="InterPro" id="IPR001623">
    <property type="entry name" value="DnaJ_domain"/>
</dbReference>
<keyword evidence="5" id="KW-1185">Reference proteome</keyword>
<feature type="compositionally biased region" description="Low complexity" evidence="2">
    <location>
        <begin position="177"/>
        <end position="194"/>
    </location>
</feature>
<keyword evidence="1" id="KW-0175">Coiled coil</keyword>
<proteinExistence type="predicted"/>